<name>A0AAV4XQ47_CAEEX</name>
<evidence type="ECO:0000256" key="1">
    <source>
        <dbReference type="SAM" id="MobiDB-lite"/>
    </source>
</evidence>
<reference evidence="2 3" key="1">
    <citation type="submission" date="2021-06" db="EMBL/GenBank/DDBJ databases">
        <title>Caerostris extrusa draft genome.</title>
        <authorList>
            <person name="Kono N."/>
            <person name="Arakawa K."/>
        </authorList>
    </citation>
    <scope>NUCLEOTIDE SEQUENCE [LARGE SCALE GENOMIC DNA]</scope>
</reference>
<comment type="caution">
    <text evidence="2">The sequence shown here is derived from an EMBL/GenBank/DDBJ whole genome shotgun (WGS) entry which is preliminary data.</text>
</comment>
<protein>
    <submittedName>
        <fullName evidence="2">Uncharacterized protein</fullName>
    </submittedName>
</protein>
<organism evidence="2 3">
    <name type="scientific">Caerostris extrusa</name>
    <name type="common">Bark spider</name>
    <name type="synonym">Caerostris bankana</name>
    <dbReference type="NCBI Taxonomy" id="172846"/>
    <lineage>
        <taxon>Eukaryota</taxon>
        <taxon>Metazoa</taxon>
        <taxon>Ecdysozoa</taxon>
        <taxon>Arthropoda</taxon>
        <taxon>Chelicerata</taxon>
        <taxon>Arachnida</taxon>
        <taxon>Araneae</taxon>
        <taxon>Araneomorphae</taxon>
        <taxon>Entelegynae</taxon>
        <taxon>Araneoidea</taxon>
        <taxon>Araneidae</taxon>
        <taxon>Caerostris</taxon>
    </lineage>
</organism>
<dbReference type="EMBL" id="BPLR01017978">
    <property type="protein sequence ID" value="GIY95914.1"/>
    <property type="molecule type" value="Genomic_DNA"/>
</dbReference>
<keyword evidence="3" id="KW-1185">Reference proteome</keyword>
<dbReference type="AlphaFoldDB" id="A0AAV4XQ47"/>
<proteinExistence type="predicted"/>
<evidence type="ECO:0000313" key="3">
    <source>
        <dbReference type="Proteomes" id="UP001054945"/>
    </source>
</evidence>
<accession>A0AAV4XQ47</accession>
<sequence>MAIEDESQSNRKEALPVNAEESDAIRKKSSKKTIDIDIQLAKPRFREDPFIPRVVVTWSTETIFFSQGNIQEGKKS</sequence>
<gene>
    <name evidence="2" type="ORF">CEXT_97761</name>
</gene>
<feature type="region of interest" description="Disordered" evidence="1">
    <location>
        <begin position="1"/>
        <end position="31"/>
    </location>
</feature>
<dbReference type="Proteomes" id="UP001054945">
    <property type="component" value="Unassembled WGS sequence"/>
</dbReference>
<evidence type="ECO:0000313" key="2">
    <source>
        <dbReference type="EMBL" id="GIY95914.1"/>
    </source>
</evidence>